<evidence type="ECO:0000313" key="5">
    <source>
        <dbReference type="EMBL" id="KIL64950.1"/>
    </source>
</evidence>
<dbReference type="GO" id="GO:0005634">
    <property type="term" value="C:nucleus"/>
    <property type="evidence" value="ECO:0007669"/>
    <property type="project" value="UniProtKB-UniRule"/>
</dbReference>
<dbReference type="InterPro" id="IPR009071">
    <property type="entry name" value="HMG_box_dom"/>
</dbReference>
<feature type="compositionally biased region" description="Basic residues" evidence="3">
    <location>
        <begin position="188"/>
        <end position="197"/>
    </location>
</feature>
<dbReference type="InterPro" id="IPR036910">
    <property type="entry name" value="HMG_box_dom_sf"/>
</dbReference>
<keyword evidence="6" id="KW-1185">Reference proteome</keyword>
<dbReference type="Pfam" id="PF00505">
    <property type="entry name" value="HMG_box"/>
    <property type="match status" value="1"/>
</dbReference>
<dbReference type="PANTHER" id="PTHR48112">
    <property type="entry name" value="HIGH MOBILITY GROUP PROTEIN DSP1"/>
    <property type="match status" value="1"/>
</dbReference>
<dbReference type="SUPFAM" id="SSF47095">
    <property type="entry name" value="HMG-box"/>
    <property type="match status" value="2"/>
</dbReference>
<dbReference type="OrthoDB" id="1919336at2759"/>
<proteinExistence type="predicted"/>
<dbReference type="HOGENOM" id="CLU_1030451_0_0_1"/>
<evidence type="ECO:0000259" key="4">
    <source>
        <dbReference type="PROSITE" id="PS50118"/>
    </source>
</evidence>
<name>A0A0C2SNY6_AMAMK</name>
<sequence>MFTGRLLSRVSVALLKYSKPAHLARKYVPLSPNGLARSFITSSRVAFAPEQTEIKQEEDNQAPGKKPKKTKNASSSEAKKPHAKKQESPAQNSKVKPVITVDMLPPPPPATAYSRFLKDWYSKRPKSSSPTEIGTQSKDVAAEWHALSESERQPYIEDYRAEREVYVKERQEWFDNIDPVTLKELNKARTHKGKKQIRNPNRFPSDRKPLTPFFLFAAEYRRGQTEKLGVPEAGRRAGEAWRALSDTEKQHFLDRYKNEMDAWRARNGTA</sequence>
<feature type="domain" description="HMG box" evidence="4">
    <location>
        <begin position="106"/>
        <end position="174"/>
    </location>
</feature>
<dbReference type="PANTHER" id="PTHR48112:SF22">
    <property type="entry name" value="MITOCHONDRIAL TRANSCRIPTION FACTOR A, ISOFORM B"/>
    <property type="match status" value="1"/>
</dbReference>
<dbReference type="Gene3D" id="1.10.30.10">
    <property type="entry name" value="High mobility group box domain"/>
    <property type="match status" value="2"/>
</dbReference>
<dbReference type="InterPro" id="IPR050342">
    <property type="entry name" value="HMGB"/>
</dbReference>
<dbReference type="InParanoid" id="A0A0C2SNY6"/>
<evidence type="ECO:0000256" key="3">
    <source>
        <dbReference type="SAM" id="MobiDB-lite"/>
    </source>
</evidence>
<gene>
    <name evidence="5" type="ORF">M378DRAFT_198176</name>
</gene>
<keyword evidence="1 2" id="KW-0238">DNA-binding</keyword>
<dbReference type="AlphaFoldDB" id="A0A0C2SNY6"/>
<protein>
    <recommendedName>
        <fullName evidence="4">HMG box domain-containing protein</fullName>
    </recommendedName>
</protein>
<feature type="region of interest" description="Disordered" evidence="3">
    <location>
        <begin position="48"/>
        <end position="106"/>
    </location>
</feature>
<feature type="region of interest" description="Disordered" evidence="3">
    <location>
        <begin position="187"/>
        <end position="209"/>
    </location>
</feature>
<feature type="DNA-binding region" description="HMG box" evidence="2">
    <location>
        <begin position="106"/>
        <end position="174"/>
    </location>
</feature>
<reference evidence="5 6" key="1">
    <citation type="submission" date="2014-04" db="EMBL/GenBank/DDBJ databases">
        <title>Evolutionary Origins and Diversification of the Mycorrhizal Mutualists.</title>
        <authorList>
            <consortium name="DOE Joint Genome Institute"/>
            <consortium name="Mycorrhizal Genomics Consortium"/>
            <person name="Kohler A."/>
            <person name="Kuo A."/>
            <person name="Nagy L.G."/>
            <person name="Floudas D."/>
            <person name="Copeland A."/>
            <person name="Barry K.W."/>
            <person name="Cichocki N."/>
            <person name="Veneault-Fourrey C."/>
            <person name="LaButti K."/>
            <person name="Lindquist E.A."/>
            <person name="Lipzen A."/>
            <person name="Lundell T."/>
            <person name="Morin E."/>
            <person name="Murat C."/>
            <person name="Riley R."/>
            <person name="Ohm R."/>
            <person name="Sun H."/>
            <person name="Tunlid A."/>
            <person name="Henrissat B."/>
            <person name="Grigoriev I.V."/>
            <person name="Hibbett D.S."/>
            <person name="Martin F."/>
        </authorList>
    </citation>
    <scope>NUCLEOTIDE SEQUENCE [LARGE SCALE GENOMIC DNA]</scope>
    <source>
        <strain evidence="5 6">Koide BX008</strain>
    </source>
</reference>
<dbReference type="STRING" id="946122.A0A0C2SNY6"/>
<feature type="domain" description="HMG box" evidence="4">
    <location>
        <begin position="206"/>
        <end position="270"/>
    </location>
</feature>
<dbReference type="CDD" id="cd00084">
    <property type="entry name" value="HMG-box_SF"/>
    <property type="match status" value="2"/>
</dbReference>
<dbReference type="Proteomes" id="UP000054549">
    <property type="component" value="Unassembled WGS sequence"/>
</dbReference>
<dbReference type="PROSITE" id="PS50118">
    <property type="entry name" value="HMG_BOX_2"/>
    <property type="match status" value="2"/>
</dbReference>
<accession>A0A0C2SNY6</accession>
<dbReference type="SMART" id="SM00398">
    <property type="entry name" value="HMG"/>
    <property type="match status" value="2"/>
</dbReference>
<dbReference type="EMBL" id="KN818245">
    <property type="protein sequence ID" value="KIL64950.1"/>
    <property type="molecule type" value="Genomic_DNA"/>
</dbReference>
<evidence type="ECO:0000313" key="6">
    <source>
        <dbReference type="Proteomes" id="UP000054549"/>
    </source>
</evidence>
<organism evidence="5 6">
    <name type="scientific">Amanita muscaria (strain Koide BX008)</name>
    <dbReference type="NCBI Taxonomy" id="946122"/>
    <lineage>
        <taxon>Eukaryota</taxon>
        <taxon>Fungi</taxon>
        <taxon>Dikarya</taxon>
        <taxon>Basidiomycota</taxon>
        <taxon>Agaricomycotina</taxon>
        <taxon>Agaricomycetes</taxon>
        <taxon>Agaricomycetidae</taxon>
        <taxon>Agaricales</taxon>
        <taxon>Pluteineae</taxon>
        <taxon>Amanitaceae</taxon>
        <taxon>Amanita</taxon>
    </lineage>
</organism>
<dbReference type="GO" id="GO:0003677">
    <property type="term" value="F:DNA binding"/>
    <property type="evidence" value="ECO:0007669"/>
    <property type="project" value="UniProtKB-UniRule"/>
</dbReference>
<feature type="DNA-binding region" description="HMG box" evidence="2">
    <location>
        <begin position="206"/>
        <end position="270"/>
    </location>
</feature>
<keyword evidence="2" id="KW-0539">Nucleus</keyword>
<evidence type="ECO:0000256" key="1">
    <source>
        <dbReference type="ARBA" id="ARBA00023125"/>
    </source>
</evidence>
<evidence type="ECO:0000256" key="2">
    <source>
        <dbReference type="PROSITE-ProRule" id="PRU00267"/>
    </source>
</evidence>
<feature type="compositionally biased region" description="Basic and acidic residues" evidence="3">
    <location>
        <begin position="77"/>
        <end position="87"/>
    </location>
</feature>